<feature type="region of interest" description="Disordered" evidence="1">
    <location>
        <begin position="1"/>
        <end position="26"/>
    </location>
</feature>
<gene>
    <name evidence="2" type="ORF">NCTC11632_01381</name>
</gene>
<sequence>MSDKELKGSEQAASIQQPQFKEKTTEGFSQQSLDVALAALSKYGGFSFLESAIDGIQNLNPERKARKKMFLLEEQKENERKDLAEKIDLWLGLLTDNKDIPQIVEQCQTKATAVSELLAKNQLTAIETVKDLERSYRAVQLFYKNTESDKLTNITIVNASPEQLTDLDNSRFIDFVAGELKQNYDRLDLRNNYSLLVVPGYLGSNKVVEKWAKIANANKVMLFTDFADLEKPDDVVDMFFTSNLSGGDTFKANTVMCCNWLVGRGAYKEIGESDDLHVSPASALAGKVYRTLMSQVTAGKKYGGLNEVDAVTFPLKKSEISQLDAMGLVPMVNEYGKVMAFSAKTLFNGDNLGLQTYSVVRVFDYITKVLFDFLNRRSFENWSGKTERDLRSQIVKFLDEIQGPDRLIERSKIMRLERDPNQKDRIYLDIHITPYFPAKSFVIKLDGTKGEDEASWNSEYAQEK</sequence>
<name>A0A379E9S1_9PORP</name>
<dbReference type="GO" id="GO:0033103">
    <property type="term" value="P:protein secretion by the type VI secretion system"/>
    <property type="evidence" value="ECO:0007669"/>
    <property type="project" value="InterPro"/>
</dbReference>
<dbReference type="Pfam" id="PF17541">
    <property type="entry name" value="TssC"/>
    <property type="match status" value="1"/>
</dbReference>
<dbReference type="GO" id="GO:0033104">
    <property type="term" value="C:type VI protein secretion system complex"/>
    <property type="evidence" value="ECO:0007669"/>
    <property type="project" value="InterPro"/>
</dbReference>
<dbReference type="EMBL" id="UGTF01000002">
    <property type="protein sequence ID" value="SUB89279.1"/>
    <property type="molecule type" value="Genomic_DNA"/>
</dbReference>
<accession>A0A379E9S1</accession>
<proteinExistence type="predicted"/>
<organism evidence="2 3">
    <name type="scientific">Porphyromonas macacae</name>
    <dbReference type="NCBI Taxonomy" id="28115"/>
    <lineage>
        <taxon>Bacteria</taxon>
        <taxon>Pseudomonadati</taxon>
        <taxon>Bacteroidota</taxon>
        <taxon>Bacteroidia</taxon>
        <taxon>Bacteroidales</taxon>
        <taxon>Porphyromonadaceae</taxon>
        <taxon>Porphyromonas</taxon>
    </lineage>
</organism>
<reference evidence="2 3" key="1">
    <citation type="submission" date="2018-06" db="EMBL/GenBank/DDBJ databases">
        <authorList>
            <consortium name="Pathogen Informatics"/>
            <person name="Doyle S."/>
        </authorList>
    </citation>
    <scope>NUCLEOTIDE SEQUENCE [LARGE SCALE GENOMIC DNA]</scope>
    <source>
        <strain evidence="2 3">NCTC11632</strain>
    </source>
</reference>
<dbReference type="AlphaFoldDB" id="A0A379E9S1"/>
<evidence type="ECO:0000313" key="3">
    <source>
        <dbReference type="Proteomes" id="UP000254156"/>
    </source>
</evidence>
<dbReference type="InterPro" id="IPR035576">
    <property type="entry name" value="T6SS_TssC"/>
</dbReference>
<dbReference type="Proteomes" id="UP000254156">
    <property type="component" value="Unassembled WGS sequence"/>
</dbReference>
<evidence type="ECO:0000313" key="2">
    <source>
        <dbReference type="EMBL" id="SUB89279.1"/>
    </source>
</evidence>
<dbReference type="RefSeq" id="WP_025004133.1">
    <property type="nucleotide sequence ID" value="NZ_JBGYTE010000049.1"/>
</dbReference>
<evidence type="ECO:0000256" key="1">
    <source>
        <dbReference type="SAM" id="MobiDB-lite"/>
    </source>
</evidence>
<protein>
    <submittedName>
        <fullName evidence="2">Protein of uncharacterized function (DUF877)</fullName>
    </submittedName>
</protein>